<dbReference type="EMBL" id="FNQR01000008">
    <property type="protein sequence ID" value="SEA78764.1"/>
    <property type="molecule type" value="Genomic_DNA"/>
</dbReference>
<dbReference type="CDD" id="cd02012">
    <property type="entry name" value="TPP_TK"/>
    <property type="match status" value="1"/>
</dbReference>
<organism evidence="5 6">
    <name type="scientific">Thalassobacillus cyri</name>
    <dbReference type="NCBI Taxonomy" id="571932"/>
    <lineage>
        <taxon>Bacteria</taxon>
        <taxon>Bacillati</taxon>
        <taxon>Bacillota</taxon>
        <taxon>Bacilli</taxon>
        <taxon>Bacillales</taxon>
        <taxon>Bacillaceae</taxon>
        <taxon>Thalassobacillus</taxon>
    </lineage>
</organism>
<sequence length="282" mass="31138">MENTAAVSQEIIDLIKEKAKMSRLETIRLISLAKSGHYGSSFSSSEIFSTLYYHIMKYDPERPQWKSRDRFVMGKGHSAVGMYPILADVGFFPKEELDTYTQLGSAFGDHPDMNKIKGIDFSSGSIGHGLSVGVGMSLGARIDGEKYRTYILMGDGELQEGQVWEAAMSAANFKLGNLVAIVDNNKVTVDGNTEELMNINPIREKWESFGWNVVDVDGHDVEALVEAFENLPSVDSEQPTAIICDTVAGKGVSFMEHGYEWHVANLGEEDIKRAIEEIEGGN</sequence>
<dbReference type="STRING" id="571932.SAMN05421743_10895"/>
<evidence type="ECO:0000256" key="1">
    <source>
        <dbReference type="ARBA" id="ARBA00001964"/>
    </source>
</evidence>
<evidence type="ECO:0000313" key="5">
    <source>
        <dbReference type="EMBL" id="SEA78764.1"/>
    </source>
</evidence>
<dbReference type="PANTHER" id="PTHR47514">
    <property type="entry name" value="TRANSKETOLASE N-TERMINAL SECTION-RELATED"/>
    <property type="match status" value="1"/>
</dbReference>
<dbReference type="InterPro" id="IPR029061">
    <property type="entry name" value="THDP-binding"/>
</dbReference>
<evidence type="ECO:0000256" key="2">
    <source>
        <dbReference type="ARBA" id="ARBA00007131"/>
    </source>
</evidence>
<dbReference type="Pfam" id="PF00456">
    <property type="entry name" value="Transketolase_N"/>
    <property type="match status" value="1"/>
</dbReference>
<protein>
    <submittedName>
        <fullName evidence="5">Transketolase</fullName>
    </submittedName>
</protein>
<dbReference type="PANTHER" id="PTHR47514:SF1">
    <property type="entry name" value="TRANSKETOLASE N-TERMINAL SECTION-RELATED"/>
    <property type="match status" value="1"/>
</dbReference>
<dbReference type="InterPro" id="IPR005474">
    <property type="entry name" value="Transketolase_N"/>
</dbReference>
<evidence type="ECO:0000259" key="4">
    <source>
        <dbReference type="Pfam" id="PF00456"/>
    </source>
</evidence>
<dbReference type="RefSeq" id="WP_093045073.1">
    <property type="nucleotide sequence ID" value="NZ_FNQR01000008.1"/>
</dbReference>
<gene>
    <name evidence="5" type="ORF">SAMN05421743_10895</name>
</gene>
<dbReference type="AlphaFoldDB" id="A0A1H4E130"/>
<comment type="similarity">
    <text evidence="2">Belongs to the transketolase family.</text>
</comment>
<dbReference type="Gene3D" id="3.40.50.970">
    <property type="match status" value="1"/>
</dbReference>
<proteinExistence type="inferred from homology"/>
<name>A0A1H4E130_9BACI</name>
<comment type="cofactor">
    <cofactor evidence="1">
        <name>thiamine diphosphate</name>
        <dbReference type="ChEBI" id="CHEBI:58937"/>
    </cofactor>
</comment>
<keyword evidence="6" id="KW-1185">Reference proteome</keyword>
<dbReference type="SUPFAM" id="SSF52518">
    <property type="entry name" value="Thiamin diphosphate-binding fold (THDP-binding)"/>
    <property type="match status" value="1"/>
</dbReference>
<dbReference type="OrthoDB" id="8732661at2"/>
<feature type="domain" description="Transketolase N-terminal" evidence="4">
    <location>
        <begin position="18"/>
        <end position="274"/>
    </location>
</feature>
<keyword evidence="3" id="KW-0786">Thiamine pyrophosphate</keyword>
<accession>A0A1H4E130</accession>
<reference evidence="5 6" key="1">
    <citation type="submission" date="2016-10" db="EMBL/GenBank/DDBJ databases">
        <authorList>
            <person name="de Groot N.N."/>
        </authorList>
    </citation>
    <scope>NUCLEOTIDE SEQUENCE [LARGE SCALE GENOMIC DNA]</scope>
    <source>
        <strain evidence="5 6">CCM7597</strain>
    </source>
</reference>
<dbReference type="Proteomes" id="UP000198584">
    <property type="component" value="Unassembled WGS sequence"/>
</dbReference>
<evidence type="ECO:0000313" key="6">
    <source>
        <dbReference type="Proteomes" id="UP000198584"/>
    </source>
</evidence>
<evidence type="ECO:0000256" key="3">
    <source>
        <dbReference type="ARBA" id="ARBA00023052"/>
    </source>
</evidence>